<gene>
    <name evidence="1" type="ORF">GGD46_003130</name>
</gene>
<protein>
    <submittedName>
        <fullName evidence="1">Uncharacterized protein</fullName>
    </submittedName>
</protein>
<accession>A0A7X0IUC7</accession>
<reference evidence="1 2" key="1">
    <citation type="submission" date="2020-08" db="EMBL/GenBank/DDBJ databases">
        <title>Genomic Encyclopedia of Type Strains, Phase IV (KMG-V): Genome sequencing to study the core and pangenomes of soil and plant-associated prokaryotes.</title>
        <authorList>
            <person name="Whitman W."/>
        </authorList>
    </citation>
    <scope>NUCLEOTIDE SEQUENCE [LARGE SCALE GENOMIC DNA]</scope>
    <source>
        <strain evidence="1 2">SEMIA 4060</strain>
    </source>
</reference>
<name>A0A7X0IUC7_9HYPH</name>
<sequence>MAENFAAVSGMGLRDRAFAWTSAVYILLAASLSKMKS</sequence>
<comment type="caution">
    <text evidence="1">The sequence shown here is derived from an EMBL/GenBank/DDBJ whole genome shotgun (WGS) entry which is preliminary data.</text>
</comment>
<dbReference type="AlphaFoldDB" id="A0A7X0IUC7"/>
<dbReference type="Proteomes" id="UP000565576">
    <property type="component" value="Unassembled WGS sequence"/>
</dbReference>
<dbReference type="EMBL" id="JACHBG010000006">
    <property type="protein sequence ID" value="MBB6485836.1"/>
    <property type="molecule type" value="Genomic_DNA"/>
</dbReference>
<evidence type="ECO:0000313" key="2">
    <source>
        <dbReference type="Proteomes" id="UP000565576"/>
    </source>
</evidence>
<evidence type="ECO:0000313" key="1">
    <source>
        <dbReference type="EMBL" id="MBB6485836.1"/>
    </source>
</evidence>
<proteinExistence type="predicted"/>
<organism evidence="1 2">
    <name type="scientific">Rhizobium lusitanum</name>
    <dbReference type="NCBI Taxonomy" id="293958"/>
    <lineage>
        <taxon>Bacteria</taxon>
        <taxon>Pseudomonadati</taxon>
        <taxon>Pseudomonadota</taxon>
        <taxon>Alphaproteobacteria</taxon>
        <taxon>Hyphomicrobiales</taxon>
        <taxon>Rhizobiaceae</taxon>
        <taxon>Rhizobium/Agrobacterium group</taxon>
        <taxon>Rhizobium</taxon>
    </lineage>
</organism>